<dbReference type="PROSITE" id="PS51194">
    <property type="entry name" value="HELICASE_CTER"/>
    <property type="match status" value="1"/>
</dbReference>
<dbReference type="Gene3D" id="3.40.50.300">
    <property type="entry name" value="P-loop containing nucleotide triphosphate hydrolases"/>
    <property type="match status" value="2"/>
</dbReference>
<keyword evidence="5" id="KW-0067">ATP-binding</keyword>
<feature type="compositionally biased region" description="Polar residues" evidence="7">
    <location>
        <begin position="1"/>
        <end position="20"/>
    </location>
</feature>
<dbReference type="FunFam" id="3.40.50.300:FF:000500">
    <property type="entry name" value="ATP-dependent RNA helicase DHX29"/>
    <property type="match status" value="1"/>
</dbReference>
<feature type="region of interest" description="Disordered" evidence="7">
    <location>
        <begin position="273"/>
        <end position="323"/>
    </location>
</feature>
<dbReference type="GO" id="GO:1990904">
    <property type="term" value="C:ribonucleoprotein complex"/>
    <property type="evidence" value="ECO:0007669"/>
    <property type="project" value="UniProtKB-ARBA"/>
</dbReference>
<dbReference type="FunFam" id="1.20.120.1080:FF:000002">
    <property type="entry name" value="Putative ATP-dependent RNA helicase DHX36"/>
    <property type="match status" value="1"/>
</dbReference>
<evidence type="ECO:0000256" key="7">
    <source>
        <dbReference type="SAM" id="MobiDB-lite"/>
    </source>
</evidence>
<dbReference type="GO" id="GO:0003724">
    <property type="term" value="F:RNA helicase activity"/>
    <property type="evidence" value="ECO:0007669"/>
    <property type="project" value="UniProtKB-EC"/>
</dbReference>
<dbReference type="InterPro" id="IPR014001">
    <property type="entry name" value="Helicase_ATP-bd"/>
</dbReference>
<dbReference type="CDD" id="cd18791">
    <property type="entry name" value="SF2_C_RHA"/>
    <property type="match status" value="1"/>
</dbReference>
<dbReference type="GO" id="GO:0005524">
    <property type="term" value="F:ATP binding"/>
    <property type="evidence" value="ECO:0007669"/>
    <property type="project" value="UniProtKB-KW"/>
</dbReference>
<name>A0A2X0M3X5_9BASI</name>
<feature type="domain" description="Helicase ATP-binding" evidence="8">
    <location>
        <begin position="795"/>
        <end position="969"/>
    </location>
</feature>
<dbReference type="InterPro" id="IPR001650">
    <property type="entry name" value="Helicase_C-like"/>
</dbReference>
<evidence type="ECO:0000259" key="8">
    <source>
        <dbReference type="PROSITE" id="PS51192"/>
    </source>
</evidence>
<evidence type="ECO:0000256" key="3">
    <source>
        <dbReference type="ARBA" id="ARBA00022801"/>
    </source>
</evidence>
<feature type="compositionally biased region" description="Gly residues" evidence="7">
    <location>
        <begin position="295"/>
        <end position="307"/>
    </location>
</feature>
<feature type="region of interest" description="Disordered" evidence="7">
    <location>
        <begin position="47"/>
        <end position="144"/>
    </location>
</feature>
<dbReference type="InterPro" id="IPR056328">
    <property type="entry name" value="DSRM_DHX29"/>
</dbReference>
<reference evidence="10 11" key="1">
    <citation type="submission" date="2016-11" db="EMBL/GenBank/DDBJ databases">
        <authorList>
            <person name="Jaros S."/>
            <person name="Januszkiewicz K."/>
            <person name="Wedrychowicz H."/>
        </authorList>
    </citation>
    <scope>NUCLEOTIDE SEQUENCE [LARGE SCALE GENOMIC DNA]</scope>
</reference>
<dbReference type="PROSITE" id="PS00690">
    <property type="entry name" value="DEAH_ATP_HELICASE"/>
    <property type="match status" value="1"/>
</dbReference>
<dbReference type="SUPFAM" id="SSF52540">
    <property type="entry name" value="P-loop containing nucleoside triphosphate hydrolases"/>
    <property type="match status" value="1"/>
</dbReference>
<keyword evidence="4" id="KW-0347">Helicase</keyword>
<feature type="compositionally biased region" description="Low complexity" evidence="7">
    <location>
        <begin position="308"/>
        <end position="320"/>
    </location>
</feature>
<dbReference type="GO" id="GO:0003723">
    <property type="term" value="F:RNA binding"/>
    <property type="evidence" value="ECO:0007669"/>
    <property type="project" value="TreeGrafter"/>
</dbReference>
<dbReference type="SMART" id="SM00847">
    <property type="entry name" value="HA2"/>
    <property type="match status" value="1"/>
</dbReference>
<dbReference type="InterPro" id="IPR059023">
    <property type="entry name" value="RNA_hel_CTD"/>
</dbReference>
<comment type="catalytic activity">
    <reaction evidence="6">
        <text>ATP + H2O = ADP + phosphate + H(+)</text>
        <dbReference type="Rhea" id="RHEA:13065"/>
        <dbReference type="ChEBI" id="CHEBI:15377"/>
        <dbReference type="ChEBI" id="CHEBI:15378"/>
        <dbReference type="ChEBI" id="CHEBI:30616"/>
        <dbReference type="ChEBI" id="CHEBI:43474"/>
        <dbReference type="ChEBI" id="CHEBI:456216"/>
        <dbReference type="EC" id="3.6.4.13"/>
    </reaction>
</comment>
<evidence type="ECO:0000313" key="11">
    <source>
        <dbReference type="Proteomes" id="UP000249464"/>
    </source>
</evidence>
<keyword evidence="11" id="KW-1185">Reference proteome</keyword>
<feature type="compositionally biased region" description="Low complexity" evidence="7">
    <location>
        <begin position="83"/>
        <end position="108"/>
    </location>
</feature>
<protein>
    <recommendedName>
        <fullName evidence="1">RNA helicase</fullName>
        <ecNumber evidence="1">3.6.4.13</ecNumber>
    </recommendedName>
</protein>
<dbReference type="InterPro" id="IPR002464">
    <property type="entry name" value="DNA/RNA_helicase_DEAH_CS"/>
</dbReference>
<dbReference type="EC" id="3.6.4.13" evidence="1"/>
<proteinExistence type="predicted"/>
<dbReference type="Proteomes" id="UP000249464">
    <property type="component" value="Unassembled WGS sequence"/>
</dbReference>
<dbReference type="SMART" id="SM00490">
    <property type="entry name" value="HELICc"/>
    <property type="match status" value="1"/>
</dbReference>
<evidence type="ECO:0000256" key="1">
    <source>
        <dbReference type="ARBA" id="ARBA00012552"/>
    </source>
</evidence>
<feature type="region of interest" description="Disordered" evidence="7">
    <location>
        <begin position="1"/>
        <end position="23"/>
    </location>
</feature>
<dbReference type="CDD" id="cd17917">
    <property type="entry name" value="DEXHc_RHA-like"/>
    <property type="match status" value="1"/>
</dbReference>
<evidence type="ECO:0000256" key="6">
    <source>
        <dbReference type="ARBA" id="ARBA00047984"/>
    </source>
</evidence>
<evidence type="ECO:0000259" key="9">
    <source>
        <dbReference type="PROSITE" id="PS51194"/>
    </source>
</evidence>
<evidence type="ECO:0000256" key="2">
    <source>
        <dbReference type="ARBA" id="ARBA00022741"/>
    </source>
</evidence>
<organism evidence="10 11">
    <name type="scientific">Microbotryum silenes-dioicae</name>
    <dbReference type="NCBI Taxonomy" id="796604"/>
    <lineage>
        <taxon>Eukaryota</taxon>
        <taxon>Fungi</taxon>
        <taxon>Dikarya</taxon>
        <taxon>Basidiomycota</taxon>
        <taxon>Pucciniomycotina</taxon>
        <taxon>Microbotryomycetes</taxon>
        <taxon>Microbotryales</taxon>
        <taxon>Microbotryaceae</taxon>
        <taxon>Microbotryum</taxon>
    </lineage>
</organism>
<dbReference type="STRING" id="796604.A0A2X0M3X5"/>
<dbReference type="PANTHER" id="PTHR18934">
    <property type="entry name" value="ATP-DEPENDENT RNA HELICASE"/>
    <property type="match status" value="1"/>
</dbReference>
<evidence type="ECO:0000256" key="5">
    <source>
        <dbReference type="ARBA" id="ARBA00022840"/>
    </source>
</evidence>
<feature type="compositionally biased region" description="Low complexity" evidence="7">
    <location>
        <begin position="283"/>
        <end position="294"/>
    </location>
</feature>
<feature type="compositionally biased region" description="Polar residues" evidence="7">
    <location>
        <begin position="113"/>
        <end position="127"/>
    </location>
</feature>
<dbReference type="SMART" id="SM00487">
    <property type="entry name" value="DEXDc"/>
    <property type="match status" value="1"/>
</dbReference>
<dbReference type="Pfam" id="PF00271">
    <property type="entry name" value="Helicase_C"/>
    <property type="match status" value="1"/>
</dbReference>
<dbReference type="InterPro" id="IPR027417">
    <property type="entry name" value="P-loop_NTPase"/>
</dbReference>
<dbReference type="PROSITE" id="PS51192">
    <property type="entry name" value="HELICASE_ATP_BIND_1"/>
    <property type="match status" value="1"/>
</dbReference>
<dbReference type="InterPro" id="IPR011545">
    <property type="entry name" value="DEAD/DEAH_box_helicase_dom"/>
</dbReference>
<keyword evidence="3" id="KW-0378">Hydrolase</keyword>
<evidence type="ECO:0000313" key="10">
    <source>
        <dbReference type="EMBL" id="SGY48222.1"/>
    </source>
</evidence>
<sequence>MIRSGSESGPTPQRARTSSGEFRCERIGELSSPTIFHFQSISACSPAARSAKRHRRPRSGIEPCRSPTWHNMAPASKAAKGNAPATSSASGPSTSSSSSSAATCTPTARKPNNRPTIIKSGNSQASNKPVLEPGQEPPPPPLFPVGYKTPISLLNERCQKLSFGKPAIVSKQLSSGLWTATVTLHRSHPKTKDHESVYMRPPPPPSPIAIEKPTALEARHWGAVYALFRFSNHLRLNIQLPPTTRDYWTALEVEKKNSGKGKDWYWSTTPFETQAEREKEAAARQSASGPERGSATGGGGDGRGPRGGNAHASGSSSHSNPAILPKAWTSAPEVKMPSALRDLVEETIRSLMPSTSSNYASGAATPLGSTQDYSDDEDGRDPSNAVPLPTAQEQAAADELVHLGFRKGYVSTALAYVLRARHQVSNASSDPLLMSLATQPFKSALLSYLHLHVSEDDLPERFRSSKPADSNARIATSHGSDALGRLWKAEALAKDVGIPVPMAVKLLEECAGEEGKVIELLSRKLNGWAQTFEIDDDETDEIDLEQVVRLSEEHVKQGWSQVLTAKEREPLQERRKDELMGLEGIFGDRFRKTDLGCEILVSSLKPRRQGTTPTDQVILRVLFHPASLYPSPSSDPDTSSPHLPTFYVYSSTLPAFIRLHLTALIAQQFVVEPRGAEWRDLAHAGYGGVVAEMATFLQENWERVVDHPPDSRTVLSKLLGSARSMRPGQATTGADKSNKSLNASRGRGPSSFFVSPAQQAELVRYWTETTQKPAYADMLALRSRLPAFDMKQRVVDLVGSNRVVIVSGETGSGKTTQVPSFILDDAIARGQAGSINIIVTQPRRISAIGVATRVAAERLEDINDISSRKLIGYAIRGERKAAKDCRMLFCTTGVVLARLSRGGDPDLAGISHIFIDEVHERSVDSDFLLLELRDLLKRNTKIKVVLMSATINQKQFSDYYGGAPCIEIPGFTHPVQDYYLEEIVPHLRNFSPAGKPTRKATQAQLDRMRDSFISRGVDNERHLSTIETLTRSERIDFGLVGATVAYCLEKSRDIGGDVLVFMTGVLEIKNAVKAIEGAISSSDRVEVFPLHANLTSAEQTSVFRKTKAGHRKVVVATNVAETSITIDGIVYVVDCGRVKENQFDPDTSVTKLVEAWTSKASSRQRRGRAGRTRPGQCFKLFSHYTEDTAMANYPTPEMVRIPLESLCLQIKAMRADEDVKTFLAKALSPPDVRAIDSAWATLRLLGAIEEGGGTKSRLTPLGMHLAMLPLDLRLGKMLVLAAIFKCLDPILTVAALLSSKSLFNLPFEKRDEAQKYVCSLRNWSSNSTDKNFDLSRARSMFYTGRSDLLSDIKAFEGCIAARNDGGNSGLRAYAEDNFISLATFRDVLQLRTEYLHALSDVGFIPFRTQASDEALNTNAKNENLLKAIIFAGTARLVKVKLPPALFDKGASGAIERDRESKEVKYFERDGRVFLHPGSLLFTETRFASPFMTSFSKHITTKPFLRDGTEVPLYGVLLFGEKVTVELDRGVTVGTDGWVMMRAWPRIGVLVNSLRRLFDADLEAMIETPPDLEGEASPTVKAMLALLERDGGLY</sequence>
<dbReference type="InterPro" id="IPR007502">
    <property type="entry name" value="Helicase-assoc_dom"/>
</dbReference>
<accession>A0A2X0M3X5</accession>
<gene>
    <name evidence="10" type="primary">BQ5605_C001g00630</name>
    <name evidence="10" type="ORF">BQ5605_C001G00630</name>
</gene>
<dbReference type="GO" id="GO:0016787">
    <property type="term" value="F:hydrolase activity"/>
    <property type="evidence" value="ECO:0007669"/>
    <property type="project" value="UniProtKB-KW"/>
</dbReference>
<feature type="region of interest" description="Disordered" evidence="7">
    <location>
        <begin position="724"/>
        <end position="752"/>
    </location>
</feature>
<feature type="compositionally biased region" description="Polar residues" evidence="7">
    <location>
        <begin position="729"/>
        <end position="743"/>
    </location>
</feature>
<keyword evidence="2" id="KW-0547">Nucleotide-binding</keyword>
<dbReference type="Pfam" id="PF21010">
    <property type="entry name" value="HA2_C"/>
    <property type="match status" value="1"/>
</dbReference>
<evidence type="ECO:0000256" key="4">
    <source>
        <dbReference type="ARBA" id="ARBA00022806"/>
    </source>
</evidence>
<dbReference type="EMBL" id="FQNC01000043">
    <property type="protein sequence ID" value="SGY48222.1"/>
    <property type="molecule type" value="Genomic_DNA"/>
</dbReference>
<dbReference type="PANTHER" id="PTHR18934:SF267">
    <property type="entry name" value="ATP-DEPENDENT RNA HELICASE YLR419W-RELATED"/>
    <property type="match status" value="1"/>
</dbReference>
<dbReference type="Gene3D" id="1.20.120.1080">
    <property type="match status" value="1"/>
</dbReference>
<dbReference type="InterPro" id="IPR011709">
    <property type="entry name" value="DEAD-box_helicase_OB_fold"/>
</dbReference>
<dbReference type="Pfam" id="PF00270">
    <property type="entry name" value="DEAD"/>
    <property type="match status" value="1"/>
</dbReference>
<dbReference type="Pfam" id="PF07717">
    <property type="entry name" value="OB_NTP_bind"/>
    <property type="match status" value="1"/>
</dbReference>
<feature type="domain" description="Helicase C-terminal" evidence="9">
    <location>
        <begin position="1039"/>
        <end position="1214"/>
    </location>
</feature>
<dbReference type="Pfam" id="PF26026">
    <property type="entry name" value="RNA_hel_CTD"/>
    <property type="match status" value="1"/>
</dbReference>
<dbReference type="Pfam" id="PF24385">
    <property type="entry name" value="DSRM_DHX29"/>
    <property type="match status" value="1"/>
</dbReference>
<feature type="region of interest" description="Disordered" evidence="7">
    <location>
        <begin position="354"/>
        <end position="387"/>
    </location>
</feature>